<proteinExistence type="predicted"/>
<gene>
    <name evidence="1" type="ORF">QQS21_006138</name>
</gene>
<keyword evidence="2" id="KW-1185">Reference proteome</keyword>
<sequence length="195" mass="21710">MLITTRGKYSTIDWGGLLETKGSAPVKRDRLPIANYVTGNILNMINSSKTKDKKKNVAEFLGRPWTPSTTTDCPRPCRCSRPRSTASHYKYKSAEGGYVNVLTDFGNKVTNMDRKWVLGELKPVWATIVLESTSLGMGGITSPGHGQVESSDPMSCQMSMRELSGVIRKTYLYTEDLFNDSLPQIENDICFPNCQ</sequence>
<dbReference type="AlphaFoldDB" id="A0AAJ0CQM1"/>
<comment type="caution">
    <text evidence="1">The sequence shown here is derived from an EMBL/GenBank/DDBJ whole genome shotgun (WGS) entry which is preliminary data.</text>
</comment>
<protein>
    <submittedName>
        <fullName evidence="1">Uncharacterized protein</fullName>
    </submittedName>
</protein>
<organism evidence="1 2">
    <name type="scientific">Conoideocrella luteorostrata</name>
    <dbReference type="NCBI Taxonomy" id="1105319"/>
    <lineage>
        <taxon>Eukaryota</taxon>
        <taxon>Fungi</taxon>
        <taxon>Dikarya</taxon>
        <taxon>Ascomycota</taxon>
        <taxon>Pezizomycotina</taxon>
        <taxon>Sordariomycetes</taxon>
        <taxon>Hypocreomycetidae</taxon>
        <taxon>Hypocreales</taxon>
        <taxon>Clavicipitaceae</taxon>
        <taxon>Conoideocrella</taxon>
    </lineage>
</organism>
<reference evidence="1" key="1">
    <citation type="submission" date="2023-06" db="EMBL/GenBank/DDBJ databases">
        <title>Conoideocrella luteorostrata (Hypocreales: Clavicipitaceae), a potential biocontrol fungus for elongate hemlock scale in United States Christmas tree production areas.</title>
        <authorList>
            <person name="Barrett H."/>
            <person name="Lovett B."/>
            <person name="Macias A.M."/>
            <person name="Stajich J.E."/>
            <person name="Kasson M.T."/>
        </authorList>
    </citation>
    <scope>NUCLEOTIDE SEQUENCE</scope>
    <source>
        <strain evidence="1">ARSEF 14590</strain>
    </source>
</reference>
<name>A0AAJ0CQM1_9HYPO</name>
<evidence type="ECO:0000313" key="1">
    <source>
        <dbReference type="EMBL" id="KAK2596809.1"/>
    </source>
</evidence>
<dbReference type="EMBL" id="JASWJB010000109">
    <property type="protein sequence ID" value="KAK2596809.1"/>
    <property type="molecule type" value="Genomic_DNA"/>
</dbReference>
<dbReference type="Proteomes" id="UP001251528">
    <property type="component" value="Unassembled WGS sequence"/>
</dbReference>
<evidence type="ECO:0000313" key="2">
    <source>
        <dbReference type="Proteomes" id="UP001251528"/>
    </source>
</evidence>
<accession>A0AAJ0CQM1</accession>